<reference evidence="1 3" key="1">
    <citation type="submission" date="2017-10" db="EMBL/GenBank/DDBJ databases">
        <title>mcr-1 positive E.coli isolates in China.</title>
        <authorList>
            <person name="Li B."/>
            <person name="Wang X."/>
        </authorList>
    </citation>
    <scope>NUCLEOTIDE SEQUENCE [LARGE SCALE GENOMIC DNA]</scope>
    <source>
        <strain evidence="1 3">14EC029</strain>
    </source>
</reference>
<dbReference type="RefSeq" id="WP_000010975.1">
    <property type="nucleotide sequence ID" value="NZ_BDRH01000033.1"/>
</dbReference>
<evidence type="ECO:0000313" key="4">
    <source>
        <dbReference type="Proteomes" id="UP000622722"/>
    </source>
</evidence>
<organism evidence="2 4">
    <name type="scientific">Escherichia coli</name>
    <dbReference type="NCBI Taxonomy" id="562"/>
    <lineage>
        <taxon>Bacteria</taxon>
        <taxon>Pseudomonadati</taxon>
        <taxon>Pseudomonadota</taxon>
        <taxon>Gammaproteobacteria</taxon>
        <taxon>Enterobacterales</taxon>
        <taxon>Enterobacteriaceae</taxon>
        <taxon>Escherichia</taxon>
    </lineage>
</organism>
<protein>
    <submittedName>
        <fullName evidence="2">Uncharacterized protein</fullName>
    </submittedName>
</protein>
<name>A0A2I6FEY7_ECOLX</name>
<dbReference type="Proteomes" id="UP000234238">
    <property type="component" value="Chromosome"/>
</dbReference>
<evidence type="ECO:0000313" key="1">
    <source>
        <dbReference type="EMBL" id="AUK01471.1"/>
    </source>
</evidence>
<reference evidence="2" key="2">
    <citation type="submission" date="2020-06" db="EMBL/GenBank/DDBJ databases">
        <title>REHAB project genomes.</title>
        <authorList>
            <person name="Shaw L.P."/>
        </authorList>
    </citation>
    <scope>NUCLEOTIDE SEQUENCE</scope>
    <source>
        <strain evidence="2">RHBSTW-00474</strain>
    </source>
</reference>
<proteinExistence type="predicted"/>
<dbReference type="EMBL" id="JABXPW010000015">
    <property type="protein sequence ID" value="MBA7722052.1"/>
    <property type="molecule type" value="Genomic_DNA"/>
</dbReference>
<dbReference type="EMBL" id="CP024141">
    <property type="protein sequence ID" value="AUK01471.1"/>
    <property type="molecule type" value="Genomic_DNA"/>
</dbReference>
<accession>A0A2I6FEY7</accession>
<sequence length="83" mass="9431">MSFTFDKSAPFPQKFWVDSITGTESKIFSTSGMLNRGGVKILAQEFHTQELNYGAYHKLELIMDATQIDELIVALQKLKEKMS</sequence>
<evidence type="ECO:0000313" key="3">
    <source>
        <dbReference type="Proteomes" id="UP000234238"/>
    </source>
</evidence>
<dbReference type="Proteomes" id="UP000622722">
    <property type="component" value="Unassembled WGS sequence"/>
</dbReference>
<evidence type="ECO:0000313" key="2">
    <source>
        <dbReference type="EMBL" id="MBA7722052.1"/>
    </source>
</evidence>
<dbReference type="AlphaFoldDB" id="A0A2I6FEY7"/>
<gene>
    <name evidence="1" type="ORF">CR538_14250</name>
    <name evidence="2" type="ORF">HV209_26505</name>
</gene>